<feature type="non-terminal residue" evidence="1">
    <location>
        <position position="1"/>
    </location>
</feature>
<dbReference type="AlphaFoldDB" id="A0A371ECS4"/>
<dbReference type="OrthoDB" id="1901872at2759"/>
<accession>A0A371ECS4</accession>
<proteinExistence type="predicted"/>
<name>A0A371ECS4_MUCPR</name>
<evidence type="ECO:0000313" key="2">
    <source>
        <dbReference type="Proteomes" id="UP000257109"/>
    </source>
</evidence>
<dbReference type="PANTHER" id="PTHR11439:SF485">
    <property type="entry name" value="REVERSE TRANSCRIPTASE TY1_COPIA-TYPE DOMAIN-CONTAINING PROTEIN"/>
    <property type="match status" value="1"/>
</dbReference>
<dbReference type="PANTHER" id="PTHR11439">
    <property type="entry name" value="GAG-POL-RELATED RETROTRANSPOSON"/>
    <property type="match status" value="1"/>
</dbReference>
<dbReference type="EMBL" id="QJKJ01014706">
    <property type="protein sequence ID" value="RDX63784.1"/>
    <property type="molecule type" value="Genomic_DNA"/>
</dbReference>
<evidence type="ECO:0000313" key="1">
    <source>
        <dbReference type="EMBL" id="RDX63784.1"/>
    </source>
</evidence>
<sequence length="139" mass="15397">MSNCKPIDSPMDPNMKLMVKQGEPYSDQELVGKLIYLTITRPGISFAVGVVSQFMQAPCIDHWTVVFRILRYIKTRGQGLLYEDKGDTHISCYCDADWAGSPIDRRSITGFCISIGGHVQNTVARSSAKAEYRAMASAT</sequence>
<dbReference type="STRING" id="157652.A0A371ECS4"/>
<gene>
    <name evidence="1" type="ORF">CR513_57746</name>
</gene>
<protein>
    <submittedName>
        <fullName evidence="1">Mitochondrial protein</fullName>
    </submittedName>
</protein>
<dbReference type="CDD" id="cd09272">
    <property type="entry name" value="RNase_HI_RT_Ty1"/>
    <property type="match status" value="1"/>
</dbReference>
<comment type="caution">
    <text evidence="1">The sequence shown here is derived from an EMBL/GenBank/DDBJ whole genome shotgun (WGS) entry which is preliminary data.</text>
</comment>
<keyword evidence="2" id="KW-1185">Reference proteome</keyword>
<organism evidence="1 2">
    <name type="scientific">Mucuna pruriens</name>
    <name type="common">Velvet bean</name>
    <name type="synonym">Dolichos pruriens</name>
    <dbReference type="NCBI Taxonomy" id="157652"/>
    <lineage>
        <taxon>Eukaryota</taxon>
        <taxon>Viridiplantae</taxon>
        <taxon>Streptophyta</taxon>
        <taxon>Embryophyta</taxon>
        <taxon>Tracheophyta</taxon>
        <taxon>Spermatophyta</taxon>
        <taxon>Magnoliopsida</taxon>
        <taxon>eudicotyledons</taxon>
        <taxon>Gunneridae</taxon>
        <taxon>Pentapetalae</taxon>
        <taxon>rosids</taxon>
        <taxon>fabids</taxon>
        <taxon>Fabales</taxon>
        <taxon>Fabaceae</taxon>
        <taxon>Papilionoideae</taxon>
        <taxon>50 kb inversion clade</taxon>
        <taxon>NPAAA clade</taxon>
        <taxon>indigoferoid/millettioid clade</taxon>
        <taxon>Phaseoleae</taxon>
        <taxon>Mucuna</taxon>
    </lineage>
</organism>
<reference evidence="1" key="1">
    <citation type="submission" date="2018-05" db="EMBL/GenBank/DDBJ databases">
        <title>Draft genome of Mucuna pruriens seed.</title>
        <authorList>
            <person name="Nnadi N.E."/>
            <person name="Vos R."/>
            <person name="Hasami M.H."/>
            <person name="Devisetty U.K."/>
            <person name="Aguiy J.C."/>
        </authorList>
    </citation>
    <scope>NUCLEOTIDE SEQUENCE [LARGE SCALE GENOMIC DNA]</scope>
    <source>
        <strain evidence="1">JCA_2017</strain>
    </source>
</reference>
<dbReference type="Proteomes" id="UP000257109">
    <property type="component" value="Unassembled WGS sequence"/>
</dbReference>